<dbReference type="RefSeq" id="WP_177168259.1">
    <property type="nucleotide sequence ID" value="NZ_FNZF01000001.1"/>
</dbReference>
<reference evidence="3" key="1">
    <citation type="submission" date="2016-10" db="EMBL/GenBank/DDBJ databases">
        <authorList>
            <person name="Varghese N."/>
            <person name="Submissions S."/>
        </authorList>
    </citation>
    <scope>NUCLEOTIDE SEQUENCE [LARGE SCALE GENOMIC DNA]</scope>
    <source>
        <strain evidence="3">CGMCC 1.6763</strain>
    </source>
</reference>
<protein>
    <submittedName>
        <fullName evidence="2">Nuclease-related domain-containing protein</fullName>
    </submittedName>
</protein>
<dbReference type="EMBL" id="FNZF01000001">
    <property type="protein sequence ID" value="SEI93011.1"/>
    <property type="molecule type" value="Genomic_DNA"/>
</dbReference>
<evidence type="ECO:0000313" key="2">
    <source>
        <dbReference type="EMBL" id="SEI93011.1"/>
    </source>
</evidence>
<dbReference type="Proteomes" id="UP000199200">
    <property type="component" value="Unassembled WGS sequence"/>
</dbReference>
<proteinExistence type="predicted"/>
<dbReference type="AlphaFoldDB" id="A0A1H6UL23"/>
<keyword evidence="3" id="KW-1185">Reference proteome</keyword>
<feature type="domain" description="NERD" evidence="1">
    <location>
        <begin position="40"/>
        <end position="157"/>
    </location>
</feature>
<dbReference type="STRING" id="426757.SAMN04488127_0818"/>
<dbReference type="PROSITE" id="PS50965">
    <property type="entry name" value="NERD"/>
    <property type="match status" value="1"/>
</dbReference>
<gene>
    <name evidence="2" type="ORF">SAMN04488127_0818</name>
</gene>
<dbReference type="InterPro" id="IPR011528">
    <property type="entry name" value="NERD"/>
</dbReference>
<organism evidence="2 3">
    <name type="scientific">Bhargavaea ginsengi</name>
    <dbReference type="NCBI Taxonomy" id="426757"/>
    <lineage>
        <taxon>Bacteria</taxon>
        <taxon>Bacillati</taxon>
        <taxon>Bacillota</taxon>
        <taxon>Bacilli</taxon>
        <taxon>Bacillales</taxon>
        <taxon>Caryophanaceae</taxon>
        <taxon>Bhargavaea</taxon>
    </lineage>
</organism>
<evidence type="ECO:0000313" key="3">
    <source>
        <dbReference type="Proteomes" id="UP000199200"/>
    </source>
</evidence>
<accession>A0A1H6UL23</accession>
<evidence type="ECO:0000259" key="1">
    <source>
        <dbReference type="PROSITE" id="PS50965"/>
    </source>
</evidence>
<dbReference type="Pfam" id="PF08378">
    <property type="entry name" value="NERD"/>
    <property type="match status" value="1"/>
</dbReference>
<name>A0A1H6UL23_9BACL</name>
<sequence length="327" mass="37963">MKVTRKYPIYLHALERAMERLKEGAPEREQVREELLRQEAGYFGEIASDKYVRRSRLPGVVLTDIQIEVEPGEVVQIDTLILTRRGIWLIESKKYKGALQYQLSPRRIERRERGGSIIVFPCPIIQLESQIHALEGWLEKRDIKLPVFGTVAFASHNVWEGLPDDAPIIPTREIPLYLETGYRQLPEQLSMESFDELMVLLDQERHYLQWIPICKKFSINPNHLKRGFLCLDCSGTLTRESERTLHCKACDKKSKADYGQLILDWFLLVHPTLNNAQLRAFAKIKRKQTASRILRRYELAQSGKSIGTTYTVNLYTELDGLEIRKRG</sequence>